<dbReference type="Gene3D" id="2.30.110.10">
    <property type="entry name" value="Electron Transport, Fmn-binding Protein, Chain A"/>
    <property type="match status" value="1"/>
</dbReference>
<dbReference type="PIRSF" id="PIRSF010372">
    <property type="entry name" value="PaiB"/>
    <property type="match status" value="1"/>
</dbReference>
<reference evidence="1 2" key="1">
    <citation type="submission" date="2023-11" db="EMBL/GenBank/DDBJ databases">
        <title>Peredibacter starrii A3.12.</title>
        <authorList>
            <person name="Mitchell R.J."/>
        </authorList>
    </citation>
    <scope>NUCLEOTIDE SEQUENCE [LARGE SCALE GENOMIC DNA]</scope>
    <source>
        <strain evidence="1 2">A3.12</strain>
    </source>
</reference>
<keyword evidence="2" id="KW-1185">Reference proteome</keyword>
<dbReference type="InterPro" id="IPR007396">
    <property type="entry name" value="TR_PAI2-type"/>
</dbReference>
<dbReference type="InterPro" id="IPR012349">
    <property type="entry name" value="Split_barrel_FMN-bd"/>
</dbReference>
<dbReference type="PANTHER" id="PTHR35802">
    <property type="entry name" value="PROTEASE SYNTHASE AND SPORULATION PROTEIN PAI 2"/>
    <property type="match status" value="1"/>
</dbReference>
<accession>A0AAX4HMG9</accession>
<gene>
    <name evidence="1" type="ORF">SOO65_17735</name>
</gene>
<dbReference type="EMBL" id="CP139487">
    <property type="protein sequence ID" value="WPU64537.1"/>
    <property type="molecule type" value="Genomic_DNA"/>
</dbReference>
<sequence>MYRPKVFAEDRIEYLHRFIHTYPLGLIITQNINAGILANFIPASLHQDGSKGTLRFHLARMNSQVESLRTGNDVLVVFNGPNAYVTPEAYPTKKRDGKAVPTWNYSMVQVRGKSKVIDDPQWILKQINDLTNASEARVSSNWKVSDAPTQYIENQLKLLIGLEIEISQIEGKFKVSQNQVEENRQGVEEYFNRIGNSEMANFVAKKGALK</sequence>
<name>A0AAX4HMG9_9BACT</name>
<dbReference type="RefSeq" id="WP_321393512.1">
    <property type="nucleotide sequence ID" value="NZ_CP139487.1"/>
</dbReference>
<organism evidence="1 2">
    <name type="scientific">Peredibacter starrii</name>
    <dbReference type="NCBI Taxonomy" id="28202"/>
    <lineage>
        <taxon>Bacteria</taxon>
        <taxon>Pseudomonadati</taxon>
        <taxon>Bdellovibrionota</taxon>
        <taxon>Bacteriovoracia</taxon>
        <taxon>Bacteriovoracales</taxon>
        <taxon>Bacteriovoracaceae</taxon>
        <taxon>Peredibacter</taxon>
    </lineage>
</organism>
<evidence type="ECO:0000313" key="2">
    <source>
        <dbReference type="Proteomes" id="UP001324634"/>
    </source>
</evidence>
<dbReference type="Proteomes" id="UP001324634">
    <property type="component" value="Chromosome"/>
</dbReference>
<evidence type="ECO:0000313" key="1">
    <source>
        <dbReference type="EMBL" id="WPU64537.1"/>
    </source>
</evidence>
<dbReference type="AlphaFoldDB" id="A0AAX4HMG9"/>
<dbReference type="KEGG" id="psti:SOO65_17735"/>
<dbReference type="SUPFAM" id="SSF50475">
    <property type="entry name" value="FMN-binding split barrel"/>
    <property type="match status" value="1"/>
</dbReference>
<proteinExistence type="predicted"/>
<dbReference type="Pfam" id="PF04299">
    <property type="entry name" value="FMN_bind_2"/>
    <property type="match status" value="1"/>
</dbReference>
<protein>
    <submittedName>
        <fullName evidence="1">FMN-binding negative transcriptional regulator</fullName>
    </submittedName>
</protein>
<dbReference type="PANTHER" id="PTHR35802:SF1">
    <property type="entry name" value="PROTEASE SYNTHASE AND SPORULATION PROTEIN PAI 2"/>
    <property type="match status" value="1"/>
</dbReference>